<evidence type="ECO:0000313" key="3">
    <source>
        <dbReference type="EMBL" id="MEP0820214.1"/>
    </source>
</evidence>
<dbReference type="Proteomes" id="UP001464891">
    <property type="component" value="Unassembled WGS sequence"/>
</dbReference>
<evidence type="ECO:0000313" key="4">
    <source>
        <dbReference type="Proteomes" id="UP001464891"/>
    </source>
</evidence>
<gene>
    <name evidence="3" type="ORF">NC998_24235</name>
</gene>
<dbReference type="Gene3D" id="1.10.260.40">
    <property type="entry name" value="lambda repressor-like DNA-binding domains"/>
    <property type="match status" value="1"/>
</dbReference>
<proteinExistence type="predicted"/>
<feature type="compositionally biased region" description="Basic residues" evidence="1">
    <location>
        <begin position="31"/>
        <end position="40"/>
    </location>
</feature>
<dbReference type="Pfam" id="PF13560">
    <property type="entry name" value="HTH_31"/>
    <property type="match status" value="1"/>
</dbReference>
<feature type="domain" description="HTH cro/C1-type" evidence="2">
    <location>
        <begin position="500"/>
        <end position="538"/>
    </location>
</feature>
<dbReference type="PROSITE" id="PS50943">
    <property type="entry name" value="HTH_CROC1"/>
    <property type="match status" value="1"/>
</dbReference>
<dbReference type="SUPFAM" id="SSF47413">
    <property type="entry name" value="lambda repressor-like DNA-binding domains"/>
    <property type="match status" value="1"/>
</dbReference>
<dbReference type="SMART" id="SM00530">
    <property type="entry name" value="HTH_XRE"/>
    <property type="match status" value="1"/>
</dbReference>
<dbReference type="InterPro" id="IPR010982">
    <property type="entry name" value="Lambda_DNA-bd_dom_sf"/>
</dbReference>
<feature type="compositionally biased region" description="Basic and acidic residues" evidence="1">
    <location>
        <begin position="47"/>
        <end position="57"/>
    </location>
</feature>
<feature type="region of interest" description="Disordered" evidence="1">
    <location>
        <begin position="23"/>
        <end position="57"/>
    </location>
</feature>
<reference evidence="3 4" key="1">
    <citation type="submission" date="2022-04" db="EMBL/GenBank/DDBJ databases">
        <title>Positive selection, recombination, and allopatry shape intraspecific diversity of widespread and dominant cyanobacteria.</title>
        <authorList>
            <person name="Wei J."/>
            <person name="Shu W."/>
            <person name="Hu C."/>
        </authorList>
    </citation>
    <scope>NUCLEOTIDE SEQUENCE [LARGE SCALE GENOMIC DNA]</scope>
    <source>
        <strain evidence="3 4">GB2-A4</strain>
    </source>
</reference>
<organism evidence="3 4">
    <name type="scientific">Trichocoleus desertorum GB2-A4</name>
    <dbReference type="NCBI Taxonomy" id="2933944"/>
    <lineage>
        <taxon>Bacteria</taxon>
        <taxon>Bacillati</taxon>
        <taxon>Cyanobacteriota</taxon>
        <taxon>Cyanophyceae</taxon>
        <taxon>Leptolyngbyales</taxon>
        <taxon>Trichocoleusaceae</taxon>
        <taxon>Trichocoleus</taxon>
    </lineage>
</organism>
<dbReference type="EMBL" id="JAMPKM010000022">
    <property type="protein sequence ID" value="MEP0820214.1"/>
    <property type="molecule type" value="Genomic_DNA"/>
</dbReference>
<feature type="region of interest" description="Disordered" evidence="1">
    <location>
        <begin position="439"/>
        <end position="493"/>
    </location>
</feature>
<comment type="caution">
    <text evidence="3">The sequence shown here is derived from an EMBL/GenBank/DDBJ whole genome shotgun (WGS) entry which is preliminary data.</text>
</comment>
<protein>
    <submittedName>
        <fullName evidence="3">Helix-turn-helix domain-containing protein</fullName>
    </submittedName>
</protein>
<evidence type="ECO:0000256" key="1">
    <source>
        <dbReference type="SAM" id="MobiDB-lite"/>
    </source>
</evidence>
<sequence>MKHIGTNGINPPPVTAMIAADGLESTPQKSSVKKTTRKGRYPTFERPPTHADLFPDGKTDRMASNKVIWEGCNILSQGRDVGWVEEGSGSPYYESSVAKGKGYLSFWITNELHVKHPTVLEEEAALALIDQFDIRAACLHLIYAAYATQLERPWEQQFVLNDRQLERYLGLDKNKKLNKQQKLELLLELAKQPCHLLVYVSWPEKGKVKSFSVSRTWLWEISEPILHFQEDLLGNSEMVGFTLRVKAGNWAQYFLNPSRCKDGNGYYEYGILSQSILQDLMKIWYNHEAAARLILWLLFKTKVGNGPVRVGTLFKVAFGMEKVEQARQAAAVRKRLVAQWKTTLKVLDEQGWHLTFDSATYPPQYLPDLPDLMPLTDIPNDPDQAAEFWLEDGAKEEGDRLTDLVKRPYGGFEQLLTARILVQPPEEISQKLAELKAMRPPSLSAAEPLPKPIAIPSETQLEPVPSKSRKSERRPLSSETSQMSLDGSKAAEQIDSGEKLKALRLTRGMTQKNLAAKIGKSTSWVKLVETGRRNITLDDQALLQSILKTPKSP</sequence>
<keyword evidence="4" id="KW-1185">Reference proteome</keyword>
<dbReference type="InterPro" id="IPR001387">
    <property type="entry name" value="Cro/C1-type_HTH"/>
</dbReference>
<accession>A0ABV0JEL0</accession>
<dbReference type="RefSeq" id="WP_190435402.1">
    <property type="nucleotide sequence ID" value="NZ_JAMPKM010000022.1"/>
</dbReference>
<evidence type="ECO:0000259" key="2">
    <source>
        <dbReference type="PROSITE" id="PS50943"/>
    </source>
</evidence>
<dbReference type="CDD" id="cd00093">
    <property type="entry name" value="HTH_XRE"/>
    <property type="match status" value="1"/>
</dbReference>
<name>A0ABV0JEL0_9CYAN</name>